<dbReference type="GO" id="GO:0006310">
    <property type="term" value="P:DNA recombination"/>
    <property type="evidence" value="ECO:0007669"/>
    <property type="project" value="UniProtKB-KW"/>
</dbReference>
<organism evidence="3 4">
    <name type="scientific">Gemmobacter caeni</name>
    <dbReference type="NCBI Taxonomy" id="589035"/>
    <lineage>
        <taxon>Bacteria</taxon>
        <taxon>Pseudomonadati</taxon>
        <taxon>Pseudomonadota</taxon>
        <taxon>Alphaproteobacteria</taxon>
        <taxon>Rhodobacterales</taxon>
        <taxon>Paracoccaceae</taxon>
        <taxon>Gemmobacter</taxon>
    </lineage>
</organism>
<dbReference type="InterPro" id="IPR011010">
    <property type="entry name" value="DNA_brk_join_enz"/>
</dbReference>
<dbReference type="GO" id="GO:0015074">
    <property type="term" value="P:DNA integration"/>
    <property type="evidence" value="ECO:0007669"/>
    <property type="project" value="InterPro"/>
</dbReference>
<reference evidence="3 4" key="1">
    <citation type="submission" date="2018-04" db="EMBL/GenBank/DDBJ databases">
        <title>Genomic Encyclopedia of Archaeal and Bacterial Type Strains, Phase II (KMG-II): from individual species to whole genera.</title>
        <authorList>
            <person name="Goeker M."/>
        </authorList>
    </citation>
    <scope>NUCLEOTIDE SEQUENCE [LARGE SCALE GENOMIC DNA]</scope>
    <source>
        <strain evidence="3 4">DSM 21823</strain>
    </source>
</reference>
<keyword evidence="1" id="KW-0233">DNA recombination</keyword>
<keyword evidence="4" id="KW-1185">Reference proteome</keyword>
<comment type="caution">
    <text evidence="3">The sequence shown here is derived from an EMBL/GenBank/DDBJ whole genome shotgun (WGS) entry which is preliminary data.</text>
</comment>
<dbReference type="GO" id="GO:0003677">
    <property type="term" value="F:DNA binding"/>
    <property type="evidence" value="ECO:0007669"/>
    <property type="project" value="InterPro"/>
</dbReference>
<accession>A0A2T6B8W7</accession>
<dbReference type="AlphaFoldDB" id="A0A2T6B8W7"/>
<dbReference type="EMBL" id="QBKP01000002">
    <property type="protein sequence ID" value="PTX52517.1"/>
    <property type="molecule type" value="Genomic_DNA"/>
</dbReference>
<gene>
    <name evidence="3" type="ORF">C8N34_102297</name>
</gene>
<sequence>MNDITPDPVNPAYIGDFNRILKSMSARLKIQGTRPSSSEIGNQIAIRTVLLNVSSARREVTAIRAICRRFVEEGVWPEGVFEQPPITEVSREDIARLLEFVTLPVSELIEMGTWLISDITARLTQTGYPGSQEDLAQSLSGVYPNRSREASPDRQKHVPITESDLSRIDFPMMDQPHEDGVSSLATGRANVLALTRIFLRVVWLTGMRPTEVFDCVLMCGDPKREYTHAQIGLIRTNPEKAAMSGLLIPQEALDGAELIGHVRAVIDARTATRIDPVLMIRNAKTRNGNPNLVRAFRAQVLTGVPDEDLRLISLAARLHGIPLTEARKRDLISMITKHVRTTAERELADRTVQINLYALRHDFATRARRVMPMHKVAALMGHTSRGSTQGYGKTRTRQSRSGSGSGGWVPGCDETVARRLQAAFGTDTTRSAPEQGPEETAPAPE</sequence>
<evidence type="ECO:0008006" key="5">
    <source>
        <dbReference type="Google" id="ProtNLM"/>
    </source>
</evidence>
<name>A0A2T6B8W7_9RHOB</name>
<evidence type="ECO:0000313" key="3">
    <source>
        <dbReference type="EMBL" id="PTX52517.1"/>
    </source>
</evidence>
<dbReference type="OrthoDB" id="7476432at2"/>
<evidence type="ECO:0000313" key="4">
    <source>
        <dbReference type="Proteomes" id="UP000244224"/>
    </source>
</evidence>
<dbReference type="Gene3D" id="1.10.443.10">
    <property type="entry name" value="Intergrase catalytic core"/>
    <property type="match status" value="1"/>
</dbReference>
<evidence type="ECO:0000256" key="1">
    <source>
        <dbReference type="ARBA" id="ARBA00023172"/>
    </source>
</evidence>
<dbReference type="SUPFAM" id="SSF56349">
    <property type="entry name" value="DNA breaking-rejoining enzymes"/>
    <property type="match status" value="1"/>
</dbReference>
<dbReference type="InterPro" id="IPR013762">
    <property type="entry name" value="Integrase-like_cat_sf"/>
</dbReference>
<feature type="region of interest" description="Disordered" evidence="2">
    <location>
        <begin position="383"/>
        <end position="445"/>
    </location>
</feature>
<dbReference type="Proteomes" id="UP000244224">
    <property type="component" value="Unassembled WGS sequence"/>
</dbReference>
<protein>
    <recommendedName>
        <fullName evidence="5">Phage integrase family protein</fullName>
    </recommendedName>
</protein>
<proteinExistence type="predicted"/>
<dbReference type="RefSeq" id="WP_108127936.1">
    <property type="nucleotide sequence ID" value="NZ_QBKP01000002.1"/>
</dbReference>
<evidence type="ECO:0000256" key="2">
    <source>
        <dbReference type="SAM" id="MobiDB-lite"/>
    </source>
</evidence>